<keyword evidence="1" id="KW-0175">Coiled coil</keyword>
<accession>G0UQC7</accession>
<evidence type="ECO:0000256" key="1">
    <source>
        <dbReference type="SAM" id="Coils"/>
    </source>
</evidence>
<sequence>MPPRRRSDSVVAYVVESAPSFHDEKFIEQLLHFVVTNDEDSLLTMTAVALGADCYQVDLGQQIVVDTHIDFINFCALRGFGAAKVAHLLKWLAAFQHLVESGGSIQDAKAEMLNFVASEIEEEWKWRRAALAEEASTEVQSLSRAPLKKGSRALEKVEEPDPANALPKENIHLTKEDVGPFCTWLLQGIVQHASLYTYVANHPRLSNPSEELHYFIEVPMLPCPLRDALPPEEVPQEPPLAKAFREVEEQRAEEITRYVRDYEEAMAQEQARRTAMENERDMKILIENKGVKKAVEDVYGKLQIDLGERQKKILRRIMDMEKALGLVPSLQPT</sequence>
<gene>
    <name evidence="2" type="ORF">TCIL3000_7_4020</name>
</gene>
<organism evidence="2">
    <name type="scientific">Trypanosoma congolense (strain IL3000)</name>
    <dbReference type="NCBI Taxonomy" id="1068625"/>
    <lineage>
        <taxon>Eukaryota</taxon>
        <taxon>Discoba</taxon>
        <taxon>Euglenozoa</taxon>
        <taxon>Kinetoplastea</taxon>
        <taxon>Metakinetoplastina</taxon>
        <taxon>Trypanosomatida</taxon>
        <taxon>Trypanosomatidae</taxon>
        <taxon>Trypanosoma</taxon>
        <taxon>Nannomonas</taxon>
    </lineage>
</organism>
<dbReference type="VEuPathDB" id="TriTrypDB:TcIL3000_7_4020"/>
<protein>
    <submittedName>
        <fullName evidence="2">Uncharacterized protein</fullName>
    </submittedName>
</protein>
<feature type="coiled-coil region" evidence="1">
    <location>
        <begin position="252"/>
        <end position="279"/>
    </location>
</feature>
<name>G0UQC7_TRYCI</name>
<dbReference type="PANTHER" id="PTHR28457:SF1">
    <property type="entry name" value="CILIA- AND FLAGELLA-ASSOCIATED PROTEIN 119"/>
    <property type="match status" value="1"/>
</dbReference>
<dbReference type="PANTHER" id="PTHR28457">
    <property type="entry name" value="COILED-COIL DOMAIN-CONTAINING PROTEIN 189"/>
    <property type="match status" value="1"/>
</dbReference>
<dbReference type="EMBL" id="HE575320">
    <property type="protein sequence ID" value="CCC91588.1"/>
    <property type="molecule type" value="Genomic_DNA"/>
</dbReference>
<dbReference type="AlphaFoldDB" id="G0UQC7"/>
<proteinExistence type="predicted"/>
<evidence type="ECO:0000313" key="2">
    <source>
        <dbReference type="EMBL" id="CCC91588.1"/>
    </source>
</evidence>
<dbReference type="InterPro" id="IPR032727">
    <property type="entry name" value="CLAMP"/>
</dbReference>
<reference evidence="2" key="1">
    <citation type="journal article" date="2012" name="Proc. Natl. Acad. Sci. U.S.A.">
        <title>Antigenic diversity is generated by distinct evolutionary mechanisms in African trypanosome species.</title>
        <authorList>
            <person name="Jackson A.P."/>
            <person name="Berry A."/>
            <person name="Aslett M."/>
            <person name="Allison H.C."/>
            <person name="Burton P."/>
            <person name="Vavrova-Anderson J."/>
            <person name="Brown R."/>
            <person name="Browne H."/>
            <person name="Corton N."/>
            <person name="Hauser H."/>
            <person name="Gamble J."/>
            <person name="Gilderthorp R."/>
            <person name="Marcello L."/>
            <person name="McQuillan J."/>
            <person name="Otto T.D."/>
            <person name="Quail M.A."/>
            <person name="Sanders M.J."/>
            <person name="van Tonder A."/>
            <person name="Ginger M.L."/>
            <person name="Field M.C."/>
            <person name="Barry J.D."/>
            <person name="Hertz-Fowler C."/>
            <person name="Berriman M."/>
        </authorList>
    </citation>
    <scope>NUCLEOTIDE SEQUENCE</scope>
    <source>
        <strain evidence="2">IL3000</strain>
    </source>
</reference>